<dbReference type="Proteomes" id="UP001164929">
    <property type="component" value="Chromosome 10"/>
</dbReference>
<proteinExistence type="predicted"/>
<evidence type="ECO:0000313" key="2">
    <source>
        <dbReference type="Proteomes" id="UP001164929"/>
    </source>
</evidence>
<organism evidence="1 2">
    <name type="scientific">Populus alba x Populus x berolinensis</name>
    <dbReference type="NCBI Taxonomy" id="444605"/>
    <lineage>
        <taxon>Eukaryota</taxon>
        <taxon>Viridiplantae</taxon>
        <taxon>Streptophyta</taxon>
        <taxon>Embryophyta</taxon>
        <taxon>Tracheophyta</taxon>
        <taxon>Spermatophyta</taxon>
        <taxon>Magnoliopsida</taxon>
        <taxon>eudicotyledons</taxon>
        <taxon>Gunneridae</taxon>
        <taxon>Pentapetalae</taxon>
        <taxon>rosids</taxon>
        <taxon>fabids</taxon>
        <taxon>Malpighiales</taxon>
        <taxon>Salicaceae</taxon>
        <taxon>Saliceae</taxon>
        <taxon>Populus</taxon>
    </lineage>
</organism>
<accession>A0AAD6MB90</accession>
<dbReference type="AlphaFoldDB" id="A0AAD6MB90"/>
<dbReference type="EMBL" id="JAQIZT010000010">
    <property type="protein sequence ID" value="KAJ6981840.1"/>
    <property type="molecule type" value="Genomic_DNA"/>
</dbReference>
<gene>
    <name evidence="1" type="ORF">NC653_025060</name>
</gene>
<reference evidence="1" key="1">
    <citation type="journal article" date="2023" name="Mol. Ecol. Resour.">
        <title>Chromosome-level genome assembly of a triploid poplar Populus alba 'Berolinensis'.</title>
        <authorList>
            <person name="Chen S."/>
            <person name="Yu Y."/>
            <person name="Wang X."/>
            <person name="Wang S."/>
            <person name="Zhang T."/>
            <person name="Zhou Y."/>
            <person name="He R."/>
            <person name="Meng N."/>
            <person name="Wang Y."/>
            <person name="Liu W."/>
            <person name="Liu Z."/>
            <person name="Liu J."/>
            <person name="Guo Q."/>
            <person name="Huang H."/>
            <person name="Sederoff R.R."/>
            <person name="Wang G."/>
            <person name="Qu G."/>
            <person name="Chen S."/>
        </authorList>
    </citation>
    <scope>NUCLEOTIDE SEQUENCE</scope>
    <source>
        <strain evidence="1">SC-2020</strain>
    </source>
</reference>
<protein>
    <submittedName>
        <fullName evidence="1">Uncharacterized protein</fullName>
    </submittedName>
</protein>
<keyword evidence="2" id="KW-1185">Reference proteome</keyword>
<sequence>MMLDPVDLSFFSNEMRILLLTLLVKTPGELKQAGEFPKKDSSDHPLQQTREDLAEIENGRIWSTQLSPSQLMATLQTTPSPHSLRICSRCNKLCKRN</sequence>
<name>A0AAD6MB90_9ROSI</name>
<comment type="caution">
    <text evidence="1">The sequence shown here is derived from an EMBL/GenBank/DDBJ whole genome shotgun (WGS) entry which is preliminary data.</text>
</comment>
<evidence type="ECO:0000313" key="1">
    <source>
        <dbReference type="EMBL" id="KAJ6981840.1"/>
    </source>
</evidence>